<dbReference type="AlphaFoldDB" id="A0A0N5ANC9"/>
<evidence type="ECO:0000313" key="3">
    <source>
        <dbReference type="WBParaSite" id="SMUV_0000611301-mRNA-1"/>
    </source>
</evidence>
<proteinExistence type="predicted"/>
<sequence length="222" mass="24760">MDSVILILWSLIHVTVADTVNYSTIATGFANQSKLILNTVTASASLTTKLPKYDYDDWRSNNDSVKSITVSDKKVLKLPNTTADSLQLPLLRTVVANSNLLKPNAAAVEAVVLIIPCKRWWLKRQKETDSRWSFYATETEPRAWDSLSFSQSITDLSTSKFQPWESLSDDSCINTLNEVISQRASVMKANSKRNCGIIPKLRLPQSQRVSVIPDPSVTLTQT</sequence>
<organism evidence="2 3">
    <name type="scientific">Syphacia muris</name>
    <dbReference type="NCBI Taxonomy" id="451379"/>
    <lineage>
        <taxon>Eukaryota</taxon>
        <taxon>Metazoa</taxon>
        <taxon>Ecdysozoa</taxon>
        <taxon>Nematoda</taxon>
        <taxon>Chromadorea</taxon>
        <taxon>Rhabditida</taxon>
        <taxon>Spirurina</taxon>
        <taxon>Oxyuridomorpha</taxon>
        <taxon>Oxyuroidea</taxon>
        <taxon>Oxyuridae</taxon>
        <taxon>Syphacia</taxon>
    </lineage>
</organism>
<feature type="signal peptide" evidence="1">
    <location>
        <begin position="1"/>
        <end position="17"/>
    </location>
</feature>
<accession>A0A0N5ANC9</accession>
<evidence type="ECO:0000313" key="2">
    <source>
        <dbReference type="Proteomes" id="UP000046393"/>
    </source>
</evidence>
<reference evidence="3" key="1">
    <citation type="submission" date="2017-02" db="UniProtKB">
        <authorList>
            <consortium name="WormBaseParasite"/>
        </authorList>
    </citation>
    <scope>IDENTIFICATION</scope>
</reference>
<dbReference type="WBParaSite" id="SMUV_0000611301-mRNA-1">
    <property type="protein sequence ID" value="SMUV_0000611301-mRNA-1"/>
    <property type="gene ID" value="SMUV_0000611301"/>
</dbReference>
<name>A0A0N5ANC9_9BILA</name>
<protein>
    <submittedName>
        <fullName evidence="3">C-type lectin domain-containing protein</fullName>
    </submittedName>
</protein>
<feature type="chain" id="PRO_5005893246" evidence="1">
    <location>
        <begin position="18"/>
        <end position="222"/>
    </location>
</feature>
<keyword evidence="2" id="KW-1185">Reference proteome</keyword>
<evidence type="ECO:0000256" key="1">
    <source>
        <dbReference type="SAM" id="SignalP"/>
    </source>
</evidence>
<keyword evidence="1" id="KW-0732">Signal</keyword>
<dbReference type="Proteomes" id="UP000046393">
    <property type="component" value="Unplaced"/>
</dbReference>